<evidence type="ECO:0000259" key="4">
    <source>
        <dbReference type="SMART" id="SM00479"/>
    </source>
</evidence>
<dbReference type="Pfam" id="PF00929">
    <property type="entry name" value="RNase_T"/>
    <property type="match status" value="1"/>
</dbReference>
<dbReference type="PANTHER" id="PTHR30231">
    <property type="entry name" value="DNA POLYMERASE III SUBUNIT EPSILON"/>
    <property type="match status" value="1"/>
</dbReference>
<dbReference type="SUPFAM" id="SSF53098">
    <property type="entry name" value="Ribonuclease H-like"/>
    <property type="match status" value="1"/>
</dbReference>
<dbReference type="GO" id="GO:0003676">
    <property type="term" value="F:nucleic acid binding"/>
    <property type="evidence" value="ECO:0007669"/>
    <property type="project" value="InterPro"/>
</dbReference>
<comment type="function">
    <text evidence="1">DNA polymerase III is a complex, multichain enzyme responsible for most of the replicative synthesis in bacteria. The epsilon subunit contain the editing function and is a proofreading 3'-5' exonuclease.</text>
</comment>
<evidence type="ECO:0000313" key="5">
    <source>
        <dbReference type="EMBL" id="UZF88970.1"/>
    </source>
</evidence>
<dbReference type="InterPro" id="IPR013520">
    <property type="entry name" value="Ribonucl_H"/>
</dbReference>
<organism evidence="5">
    <name type="scientific">Bosea sp. NBC_00436</name>
    <dbReference type="NCBI Taxonomy" id="2969620"/>
    <lineage>
        <taxon>Bacteria</taxon>
        <taxon>Pseudomonadati</taxon>
        <taxon>Pseudomonadota</taxon>
        <taxon>Alphaproteobacteria</taxon>
        <taxon>Hyphomicrobiales</taxon>
        <taxon>Boseaceae</taxon>
        <taxon>Bosea</taxon>
    </lineage>
</organism>
<dbReference type="FunFam" id="3.30.420.10:FF:000045">
    <property type="entry name" value="3'-5' exonuclease DinG"/>
    <property type="match status" value="1"/>
</dbReference>
<evidence type="ECO:0000256" key="1">
    <source>
        <dbReference type="ARBA" id="ARBA00025483"/>
    </source>
</evidence>
<sequence>MKISSTQIDLFDDAPGYRQTPRPAPRKRRSDSTPLPSRDDEEVARRLEETGRFRVLRKLVPRPIVPWEQSAFPNLAVLIDTETTGLLHTRDEVIEIGAVAFTYDDEGVIGDVVGVYSGLRQPSAPIPAEITRLTGITDAMVAGQEIDIAALDALLEPADLVIAHNAAFDRPFCEALSPTFAAKAWACSVTEVRWAELGFEGNKLGYLVGQSGLFHEGHRATDDCHALLEVLARPAGPNGTRPFTELLRSSTQSRIRIFAENAPFDMKDHLKGRGYRWSDGSDGRPKAWWIEVDEELEQDELRYLRTDIYCWKDAEPLTQRLTAFDRFRA</sequence>
<dbReference type="PANTHER" id="PTHR30231:SF37">
    <property type="entry name" value="EXODEOXYRIBONUCLEASE 10"/>
    <property type="match status" value="1"/>
</dbReference>
<dbReference type="NCBIfam" id="NF006615">
    <property type="entry name" value="PRK09182.1"/>
    <property type="match status" value="1"/>
</dbReference>
<dbReference type="Gene3D" id="3.30.420.10">
    <property type="entry name" value="Ribonuclease H-like superfamily/Ribonuclease H"/>
    <property type="match status" value="1"/>
</dbReference>
<feature type="domain" description="Exonuclease" evidence="4">
    <location>
        <begin position="75"/>
        <end position="240"/>
    </location>
</feature>
<dbReference type="SMART" id="SM00479">
    <property type="entry name" value="EXOIII"/>
    <property type="match status" value="1"/>
</dbReference>
<dbReference type="GO" id="GO:0045004">
    <property type="term" value="P:DNA replication proofreading"/>
    <property type="evidence" value="ECO:0007669"/>
    <property type="project" value="TreeGrafter"/>
</dbReference>
<evidence type="ECO:0000256" key="3">
    <source>
        <dbReference type="SAM" id="MobiDB-lite"/>
    </source>
</evidence>
<keyword evidence="5" id="KW-0269">Exonuclease</keyword>
<evidence type="ECO:0000256" key="2">
    <source>
        <dbReference type="ARBA" id="ARBA00026073"/>
    </source>
</evidence>
<dbReference type="CDD" id="cd06127">
    <property type="entry name" value="DEDDh"/>
    <property type="match status" value="1"/>
</dbReference>
<comment type="subunit">
    <text evidence="2">DNA polymerase III contains a core (composed of alpha, epsilon and theta chains) that associates with a tau subunit. This core dimerizes to form the POLIII' complex. PolIII' associates with the gamma complex (composed of gamma, delta, delta', psi and chi chains) and with the beta chain to form the complete DNA polymerase III complex.</text>
</comment>
<accession>A0A9E8A7G6</accession>
<dbReference type="EMBL" id="CP102774">
    <property type="protein sequence ID" value="UZF88970.1"/>
    <property type="molecule type" value="Genomic_DNA"/>
</dbReference>
<feature type="region of interest" description="Disordered" evidence="3">
    <location>
        <begin position="1"/>
        <end position="43"/>
    </location>
</feature>
<dbReference type="InterPro" id="IPR036397">
    <property type="entry name" value="RNaseH_sf"/>
</dbReference>
<protein>
    <submittedName>
        <fullName evidence="5">3'-5' exonuclease</fullName>
    </submittedName>
</protein>
<gene>
    <name evidence="5" type="ORF">NWE54_09380</name>
</gene>
<keyword evidence="5" id="KW-0540">Nuclease</keyword>
<keyword evidence="5" id="KW-0378">Hydrolase</keyword>
<reference evidence="5" key="1">
    <citation type="submission" date="2022-08" db="EMBL/GenBank/DDBJ databases">
        <title>Complete Genome Sequences of 2 Bosea sp. soil isolates.</title>
        <authorList>
            <person name="Alvarez Arevalo M."/>
            <person name="Sterndorff E.B."/>
            <person name="Faurdal D."/>
            <person name="Joergensen T.S."/>
            <person name="Weber T."/>
        </authorList>
    </citation>
    <scope>NUCLEOTIDE SEQUENCE</scope>
    <source>
        <strain evidence="5">NBC_00436</strain>
    </source>
</reference>
<dbReference type="GO" id="GO:0008408">
    <property type="term" value="F:3'-5' exonuclease activity"/>
    <property type="evidence" value="ECO:0007669"/>
    <property type="project" value="TreeGrafter"/>
</dbReference>
<dbReference type="AlphaFoldDB" id="A0A9E8A7G6"/>
<proteinExistence type="predicted"/>
<name>A0A9E8A7G6_9HYPH</name>
<dbReference type="GO" id="GO:0005829">
    <property type="term" value="C:cytosol"/>
    <property type="evidence" value="ECO:0007669"/>
    <property type="project" value="TreeGrafter"/>
</dbReference>
<dbReference type="InterPro" id="IPR012337">
    <property type="entry name" value="RNaseH-like_sf"/>
</dbReference>